<dbReference type="EMBL" id="BAABHC010000016">
    <property type="protein sequence ID" value="GAA4437972.1"/>
    <property type="molecule type" value="Genomic_DNA"/>
</dbReference>
<organism evidence="1 2">
    <name type="scientific">Pontibacter saemangeumensis</name>
    <dbReference type="NCBI Taxonomy" id="1084525"/>
    <lineage>
        <taxon>Bacteria</taxon>
        <taxon>Pseudomonadati</taxon>
        <taxon>Bacteroidota</taxon>
        <taxon>Cytophagia</taxon>
        <taxon>Cytophagales</taxon>
        <taxon>Hymenobacteraceae</taxon>
        <taxon>Pontibacter</taxon>
    </lineage>
</organism>
<sequence>MKKSLLFLVPFFFLLSCKDEETPTPAPVLIPDGEISHQLQGKWINNFVKREYYGDADTIVYADSVNIQAFFEFKGDQMLISTPGNTTQEAWTYAMPDESKPNYITFTQGSRTTDYLILSISDTAMVWEDEEAWAGYPIHVEDKDKKTSKVGKYTWRFTREE</sequence>
<reference evidence="2" key="1">
    <citation type="journal article" date="2019" name="Int. J. Syst. Evol. Microbiol.">
        <title>The Global Catalogue of Microorganisms (GCM) 10K type strain sequencing project: providing services to taxonomists for standard genome sequencing and annotation.</title>
        <authorList>
            <consortium name="The Broad Institute Genomics Platform"/>
            <consortium name="The Broad Institute Genome Sequencing Center for Infectious Disease"/>
            <person name="Wu L."/>
            <person name="Ma J."/>
        </authorList>
    </citation>
    <scope>NUCLEOTIDE SEQUENCE [LARGE SCALE GENOMIC DNA]</scope>
    <source>
        <strain evidence="2">JCM 17926</strain>
    </source>
</reference>
<dbReference type="Proteomes" id="UP001500552">
    <property type="component" value="Unassembled WGS sequence"/>
</dbReference>
<dbReference type="RefSeq" id="WP_345160606.1">
    <property type="nucleotide sequence ID" value="NZ_BAABHC010000016.1"/>
</dbReference>
<protein>
    <recommendedName>
        <fullName evidence="3">Lipocalin-like domain-containing protein</fullName>
    </recommendedName>
</protein>
<name>A0ABP8LYK9_9BACT</name>
<dbReference type="PROSITE" id="PS51257">
    <property type="entry name" value="PROKAR_LIPOPROTEIN"/>
    <property type="match status" value="1"/>
</dbReference>
<evidence type="ECO:0000313" key="1">
    <source>
        <dbReference type="EMBL" id="GAA4437972.1"/>
    </source>
</evidence>
<accession>A0ABP8LYK9</accession>
<gene>
    <name evidence="1" type="ORF">GCM10023188_32780</name>
</gene>
<comment type="caution">
    <text evidence="1">The sequence shown here is derived from an EMBL/GenBank/DDBJ whole genome shotgun (WGS) entry which is preliminary data.</text>
</comment>
<evidence type="ECO:0008006" key="3">
    <source>
        <dbReference type="Google" id="ProtNLM"/>
    </source>
</evidence>
<keyword evidence="2" id="KW-1185">Reference proteome</keyword>
<proteinExistence type="predicted"/>
<evidence type="ECO:0000313" key="2">
    <source>
        <dbReference type="Proteomes" id="UP001500552"/>
    </source>
</evidence>